<evidence type="ECO:0000313" key="5">
    <source>
        <dbReference type="EMBL" id="SEP88287.1"/>
    </source>
</evidence>
<dbReference type="GO" id="GO:0052621">
    <property type="term" value="F:diguanylate cyclase activity"/>
    <property type="evidence" value="ECO:0007669"/>
    <property type="project" value="UniProtKB-EC"/>
</dbReference>
<dbReference type="CDD" id="cd01949">
    <property type="entry name" value="GGDEF"/>
    <property type="match status" value="1"/>
</dbReference>
<dbReference type="GO" id="GO:1902201">
    <property type="term" value="P:negative regulation of bacterial-type flagellum-dependent cell motility"/>
    <property type="evidence" value="ECO:0007669"/>
    <property type="project" value="TreeGrafter"/>
</dbReference>
<feature type="domain" description="GGDEF" evidence="4">
    <location>
        <begin position="182"/>
        <end position="314"/>
    </location>
</feature>
<name>A0A1H9BHT0_9GAMM</name>
<proteinExistence type="predicted"/>
<dbReference type="PROSITE" id="PS51257">
    <property type="entry name" value="PROKAR_LIPOPROTEIN"/>
    <property type="match status" value="1"/>
</dbReference>
<evidence type="ECO:0000256" key="1">
    <source>
        <dbReference type="ARBA" id="ARBA00001946"/>
    </source>
</evidence>
<dbReference type="SMART" id="SM00267">
    <property type="entry name" value="GGDEF"/>
    <property type="match status" value="1"/>
</dbReference>
<reference evidence="5 6" key="1">
    <citation type="submission" date="2016-10" db="EMBL/GenBank/DDBJ databases">
        <authorList>
            <person name="de Groot N.N."/>
        </authorList>
    </citation>
    <scope>NUCLEOTIDE SEQUENCE [LARGE SCALE GENOMIC DNA]</scope>
    <source>
        <strain evidence="5 6">B7-7</strain>
    </source>
</reference>
<evidence type="ECO:0000256" key="3">
    <source>
        <dbReference type="ARBA" id="ARBA00034247"/>
    </source>
</evidence>
<dbReference type="OrthoDB" id="9812260at2"/>
<dbReference type="PROSITE" id="PS50887">
    <property type="entry name" value="GGDEF"/>
    <property type="match status" value="1"/>
</dbReference>
<dbReference type="Pfam" id="PF00990">
    <property type="entry name" value="GGDEF"/>
    <property type="match status" value="1"/>
</dbReference>
<dbReference type="PANTHER" id="PTHR45138:SF9">
    <property type="entry name" value="DIGUANYLATE CYCLASE DGCM-RELATED"/>
    <property type="match status" value="1"/>
</dbReference>
<dbReference type="InterPro" id="IPR050469">
    <property type="entry name" value="Diguanylate_Cyclase"/>
</dbReference>
<dbReference type="GO" id="GO:0005886">
    <property type="term" value="C:plasma membrane"/>
    <property type="evidence" value="ECO:0007669"/>
    <property type="project" value="TreeGrafter"/>
</dbReference>
<dbReference type="Gene3D" id="3.30.70.270">
    <property type="match status" value="1"/>
</dbReference>
<dbReference type="AlphaFoldDB" id="A0A1H9BHT0"/>
<dbReference type="NCBIfam" id="TIGR00254">
    <property type="entry name" value="GGDEF"/>
    <property type="match status" value="1"/>
</dbReference>
<gene>
    <name evidence="5" type="ORF">SAMN05421693_10920</name>
</gene>
<dbReference type="GO" id="GO:0043709">
    <property type="term" value="P:cell adhesion involved in single-species biofilm formation"/>
    <property type="evidence" value="ECO:0007669"/>
    <property type="project" value="TreeGrafter"/>
</dbReference>
<keyword evidence="6" id="KW-1185">Reference proteome</keyword>
<accession>A0A1H9BHT0</accession>
<dbReference type="FunFam" id="3.30.70.270:FF:000001">
    <property type="entry name" value="Diguanylate cyclase domain protein"/>
    <property type="match status" value="1"/>
</dbReference>
<evidence type="ECO:0000259" key="4">
    <source>
        <dbReference type="PROSITE" id="PS50887"/>
    </source>
</evidence>
<dbReference type="InterPro" id="IPR043128">
    <property type="entry name" value="Rev_trsase/Diguanyl_cyclase"/>
</dbReference>
<comment type="catalytic activity">
    <reaction evidence="3">
        <text>2 GTP = 3',3'-c-di-GMP + 2 diphosphate</text>
        <dbReference type="Rhea" id="RHEA:24898"/>
        <dbReference type="ChEBI" id="CHEBI:33019"/>
        <dbReference type="ChEBI" id="CHEBI:37565"/>
        <dbReference type="ChEBI" id="CHEBI:58805"/>
        <dbReference type="EC" id="2.7.7.65"/>
    </reaction>
</comment>
<evidence type="ECO:0000313" key="6">
    <source>
        <dbReference type="Proteomes" id="UP000199496"/>
    </source>
</evidence>
<protein>
    <recommendedName>
        <fullName evidence="2">diguanylate cyclase</fullName>
        <ecNumber evidence="2">2.7.7.65</ecNumber>
    </recommendedName>
</protein>
<dbReference type="EC" id="2.7.7.65" evidence="2"/>
<dbReference type="STRING" id="867345.SAMN05421693_10920"/>
<dbReference type="InterPro" id="IPR029787">
    <property type="entry name" value="Nucleotide_cyclase"/>
</dbReference>
<sequence>MIRHIIQAPVESSFQAGTALACNPRIVDHEPVRGQAPAPEVVSTPVLLHRLQTTLDLNELIEIFSSAIAWRIPHDGLTFDREDMGIHLSRGRLSRHSCRYNLVVDHAELGEIRLLRGRKFRDMELEALEEALTALVYPLRNALLYHAALRAAETDTLTGLQNRSAMNRAVERELALSRRSGQPLAMLVLDVDHFKHINDRYGHHCGDQVLMAVAQRLREVTRKSDMVFRFGGEEFVILMAGTDADAARQGAMRVQEALRAHPLPLGNGDHIPVTASIGGTLCRDEDTPHSLFQRADQSMYRAKQTGRNRIEWAD</sequence>
<dbReference type="SUPFAM" id="SSF55073">
    <property type="entry name" value="Nucleotide cyclase"/>
    <property type="match status" value="1"/>
</dbReference>
<dbReference type="PANTHER" id="PTHR45138">
    <property type="entry name" value="REGULATORY COMPONENTS OF SENSORY TRANSDUCTION SYSTEM"/>
    <property type="match status" value="1"/>
</dbReference>
<dbReference type="Proteomes" id="UP000199496">
    <property type="component" value="Unassembled WGS sequence"/>
</dbReference>
<organism evidence="5 6">
    <name type="scientific">Ectothiorhodospira magna</name>
    <dbReference type="NCBI Taxonomy" id="867345"/>
    <lineage>
        <taxon>Bacteria</taxon>
        <taxon>Pseudomonadati</taxon>
        <taxon>Pseudomonadota</taxon>
        <taxon>Gammaproteobacteria</taxon>
        <taxon>Chromatiales</taxon>
        <taxon>Ectothiorhodospiraceae</taxon>
        <taxon>Ectothiorhodospira</taxon>
    </lineage>
</organism>
<dbReference type="RefSeq" id="WP_090205270.1">
    <property type="nucleotide sequence ID" value="NZ_FOFO01000009.1"/>
</dbReference>
<evidence type="ECO:0000256" key="2">
    <source>
        <dbReference type="ARBA" id="ARBA00012528"/>
    </source>
</evidence>
<dbReference type="EMBL" id="FOFO01000009">
    <property type="protein sequence ID" value="SEP88287.1"/>
    <property type="molecule type" value="Genomic_DNA"/>
</dbReference>
<dbReference type="InterPro" id="IPR000160">
    <property type="entry name" value="GGDEF_dom"/>
</dbReference>
<comment type="cofactor">
    <cofactor evidence="1">
        <name>Mg(2+)</name>
        <dbReference type="ChEBI" id="CHEBI:18420"/>
    </cofactor>
</comment>